<dbReference type="PANTHER" id="PTHR16214:SF3">
    <property type="entry name" value="TRANSMEMBRANE PROTEIN 260"/>
    <property type="match status" value="1"/>
</dbReference>
<evidence type="ECO:0000313" key="3">
    <source>
        <dbReference type="Proteomes" id="UP000777784"/>
    </source>
</evidence>
<dbReference type="EMBL" id="JAHJDP010000117">
    <property type="protein sequence ID" value="MBU2693185.1"/>
    <property type="molecule type" value="Genomic_DNA"/>
</dbReference>
<dbReference type="PROSITE" id="PS50005">
    <property type="entry name" value="TPR"/>
    <property type="match status" value="1"/>
</dbReference>
<reference evidence="2" key="1">
    <citation type="submission" date="2021-05" db="EMBL/GenBank/DDBJ databases">
        <title>Energy efficiency and biological interactions define the core microbiome of deep oligotrophic groundwater.</title>
        <authorList>
            <person name="Mehrshad M."/>
            <person name="Lopez-Fernandez M."/>
            <person name="Bell E."/>
            <person name="Bernier-Latmani R."/>
            <person name="Bertilsson S."/>
            <person name="Dopson M."/>
        </authorList>
    </citation>
    <scope>NUCLEOTIDE SEQUENCE</scope>
    <source>
        <strain evidence="2">Modern_marine.mb.64</strain>
    </source>
</reference>
<evidence type="ECO:0008006" key="4">
    <source>
        <dbReference type="Google" id="ProtNLM"/>
    </source>
</evidence>
<dbReference type="InterPro" id="IPR052724">
    <property type="entry name" value="GT117_domain-containing"/>
</dbReference>
<dbReference type="InterPro" id="IPR019734">
    <property type="entry name" value="TPR_rpt"/>
</dbReference>
<organism evidence="2 3">
    <name type="scientific">Eiseniibacteriota bacterium</name>
    <dbReference type="NCBI Taxonomy" id="2212470"/>
    <lineage>
        <taxon>Bacteria</taxon>
        <taxon>Candidatus Eiseniibacteriota</taxon>
    </lineage>
</organism>
<evidence type="ECO:0000256" key="1">
    <source>
        <dbReference type="PROSITE-ProRule" id="PRU00339"/>
    </source>
</evidence>
<sequence>MSRRILFLLLLIPIFVSCQEKDSSADIAGGLVIGSMEPVGRPPVILSWRHQILDRERYKALADEWFAYVKEHPKEPEAWIEWGDALRYSDRRDEAERKYAKAFEVDSTNAAAIVAHCAQMLHEKDNDVWKLAHERLLRATHIDPKCADIYYSLWITSLRSRDEETAQECLKRLVRLGDMSSALFNYGRNMIAGAPQNAIIFTNGDNDTYPPLAYQAISGDRTDVSIVNLSLLNTTWYISYLRDKGLPIDLDDAAINELKNTPESLIGAQIQRRLYERVVNDEIPRPLYYAVTVNKGNRALEYRTVLEGLLERIVPGGESTEQAPELDLARTRELFDSVYRIDGMTDLSVDWERESSLAGLAFNYAGLLDQLGSGLINQGSLAVGGPYLVDAIEIWAFHGKPERAASLIEMMEEKDPNSKFVKEAREIVENMK</sequence>
<evidence type="ECO:0000313" key="2">
    <source>
        <dbReference type="EMBL" id="MBU2693185.1"/>
    </source>
</evidence>
<protein>
    <recommendedName>
        <fullName evidence="4">Tetratricopeptide repeat protein</fullName>
    </recommendedName>
</protein>
<accession>A0A948RY61</accession>
<keyword evidence="1" id="KW-0802">TPR repeat</keyword>
<proteinExistence type="predicted"/>
<name>A0A948RY61_UNCEI</name>
<comment type="caution">
    <text evidence="2">The sequence shown here is derived from an EMBL/GenBank/DDBJ whole genome shotgun (WGS) entry which is preliminary data.</text>
</comment>
<dbReference type="AlphaFoldDB" id="A0A948RY61"/>
<dbReference type="Proteomes" id="UP000777784">
    <property type="component" value="Unassembled WGS sequence"/>
</dbReference>
<dbReference type="PROSITE" id="PS51257">
    <property type="entry name" value="PROKAR_LIPOPROTEIN"/>
    <property type="match status" value="1"/>
</dbReference>
<gene>
    <name evidence="2" type="ORF">KJ970_19895</name>
</gene>
<dbReference type="InterPro" id="IPR011990">
    <property type="entry name" value="TPR-like_helical_dom_sf"/>
</dbReference>
<dbReference type="SUPFAM" id="SSF48452">
    <property type="entry name" value="TPR-like"/>
    <property type="match status" value="1"/>
</dbReference>
<feature type="repeat" description="TPR" evidence="1">
    <location>
        <begin position="76"/>
        <end position="109"/>
    </location>
</feature>
<dbReference type="PANTHER" id="PTHR16214">
    <property type="entry name" value="TRANSMEMBRANE PROTEIN 260"/>
    <property type="match status" value="1"/>
</dbReference>
<dbReference type="Gene3D" id="1.25.40.10">
    <property type="entry name" value="Tetratricopeptide repeat domain"/>
    <property type="match status" value="1"/>
</dbReference>